<proteinExistence type="predicted"/>
<dbReference type="STRING" id="52694.ACWI_07640"/>
<accession>A0A1F2PM30</accession>
<feature type="transmembrane region" description="Helical" evidence="1">
    <location>
        <begin position="12"/>
        <end position="35"/>
    </location>
</feature>
<evidence type="ECO:0000313" key="2">
    <source>
        <dbReference type="EMBL" id="OFV71791.1"/>
    </source>
</evidence>
<keyword evidence="1" id="KW-0472">Membrane</keyword>
<feature type="transmembrane region" description="Helical" evidence="1">
    <location>
        <begin position="47"/>
        <end position="66"/>
    </location>
</feature>
<sequence length="113" mass="13049">MFDSELEIHEKIYRSSIIIKFILFLLLPVTFLLTVSTTVSTIGYSMFSFYFLLWLLGPYLVIWGIVKTIQKSIKEYCDPILVGKFERNDKAVNIGFITAYVAGYLISLFFVLV</sequence>
<keyword evidence="1" id="KW-1133">Transmembrane helix</keyword>
<name>A0A1F2PM30_9FIRM</name>
<dbReference type="EMBL" id="LKEU01000015">
    <property type="protein sequence ID" value="OFV71791.1"/>
    <property type="molecule type" value="Genomic_DNA"/>
</dbReference>
<gene>
    <name evidence="2" type="ORF">ACWI_07640</name>
</gene>
<evidence type="ECO:0000256" key="1">
    <source>
        <dbReference type="SAM" id="Phobius"/>
    </source>
</evidence>
<dbReference type="RefSeq" id="WP_070370118.1">
    <property type="nucleotide sequence ID" value="NZ_LKEU01000015.1"/>
</dbReference>
<evidence type="ECO:0000313" key="3">
    <source>
        <dbReference type="Proteomes" id="UP000176244"/>
    </source>
</evidence>
<dbReference type="AlphaFoldDB" id="A0A1F2PM30"/>
<keyword evidence="1" id="KW-0812">Transmembrane</keyword>
<feature type="transmembrane region" description="Helical" evidence="1">
    <location>
        <begin position="91"/>
        <end position="112"/>
    </location>
</feature>
<dbReference type="Proteomes" id="UP000176244">
    <property type="component" value="Unassembled WGS sequence"/>
</dbReference>
<organism evidence="2 3">
    <name type="scientific">Acetobacterium wieringae</name>
    <dbReference type="NCBI Taxonomy" id="52694"/>
    <lineage>
        <taxon>Bacteria</taxon>
        <taxon>Bacillati</taxon>
        <taxon>Bacillota</taxon>
        <taxon>Clostridia</taxon>
        <taxon>Eubacteriales</taxon>
        <taxon>Eubacteriaceae</taxon>
        <taxon>Acetobacterium</taxon>
    </lineage>
</organism>
<reference evidence="2 3" key="1">
    <citation type="submission" date="2015-09" db="EMBL/GenBank/DDBJ databases">
        <title>Genome sequence of Acetobacterium wieringae DSM 1911.</title>
        <authorList>
            <person name="Poehlein A."/>
            <person name="Bengelsdorf F.R."/>
            <person name="Schiel-Bengelsdorf B."/>
            <person name="Duerre P."/>
            <person name="Daniel R."/>
        </authorList>
    </citation>
    <scope>NUCLEOTIDE SEQUENCE [LARGE SCALE GENOMIC DNA]</scope>
    <source>
        <strain evidence="2 3">DSM 1911</strain>
    </source>
</reference>
<comment type="caution">
    <text evidence="2">The sequence shown here is derived from an EMBL/GenBank/DDBJ whole genome shotgun (WGS) entry which is preliminary data.</text>
</comment>
<protein>
    <submittedName>
        <fullName evidence="2">Uncharacterized protein</fullName>
    </submittedName>
</protein>